<evidence type="ECO:0000313" key="2">
    <source>
        <dbReference type="EMBL" id="KRK87357.1"/>
    </source>
</evidence>
<reference evidence="2 3" key="1">
    <citation type="journal article" date="2015" name="Genome Announc.">
        <title>Expanding the biotechnology potential of lactobacilli through comparative genomics of 213 strains and associated genera.</title>
        <authorList>
            <person name="Sun Z."/>
            <person name="Harris H.M."/>
            <person name="McCann A."/>
            <person name="Guo C."/>
            <person name="Argimon S."/>
            <person name="Zhang W."/>
            <person name="Yang X."/>
            <person name="Jeffery I.B."/>
            <person name="Cooney J.C."/>
            <person name="Kagawa T.F."/>
            <person name="Liu W."/>
            <person name="Song Y."/>
            <person name="Salvetti E."/>
            <person name="Wrobel A."/>
            <person name="Rasinkangas P."/>
            <person name="Parkhill J."/>
            <person name="Rea M.C."/>
            <person name="O'Sullivan O."/>
            <person name="Ritari J."/>
            <person name="Douillard F.P."/>
            <person name="Paul Ross R."/>
            <person name="Yang R."/>
            <person name="Briner A.E."/>
            <person name="Felis G.E."/>
            <person name="de Vos W.M."/>
            <person name="Barrangou R."/>
            <person name="Klaenhammer T.R."/>
            <person name="Caufield P.W."/>
            <person name="Cui Y."/>
            <person name="Zhang H."/>
            <person name="O'Toole P.W."/>
        </authorList>
    </citation>
    <scope>NUCLEOTIDE SEQUENCE [LARGE SCALE GENOMIC DNA]</scope>
    <source>
        <strain evidence="2 3">DSM 19904</strain>
    </source>
</reference>
<dbReference type="OrthoDB" id="7030467at2"/>
<dbReference type="InterPro" id="IPR004386">
    <property type="entry name" value="Toxin_YafQ-like"/>
</dbReference>
<dbReference type="GO" id="GO:0004521">
    <property type="term" value="F:RNA endonuclease activity"/>
    <property type="evidence" value="ECO:0007669"/>
    <property type="project" value="TreeGrafter"/>
</dbReference>
<dbReference type="GO" id="GO:0006415">
    <property type="term" value="P:translational termination"/>
    <property type="evidence" value="ECO:0007669"/>
    <property type="project" value="TreeGrafter"/>
</dbReference>
<dbReference type="AlphaFoldDB" id="A0A0R1KUH0"/>
<dbReference type="InterPro" id="IPR035093">
    <property type="entry name" value="RelE/ParE_toxin_dom_sf"/>
</dbReference>
<keyword evidence="1" id="KW-1277">Toxin-antitoxin system</keyword>
<dbReference type="SUPFAM" id="SSF143011">
    <property type="entry name" value="RelE-like"/>
    <property type="match status" value="1"/>
</dbReference>
<organism evidence="2 3">
    <name type="scientific">Lentilactobacillus sunkii DSM 19904</name>
    <dbReference type="NCBI Taxonomy" id="1423808"/>
    <lineage>
        <taxon>Bacteria</taxon>
        <taxon>Bacillati</taxon>
        <taxon>Bacillota</taxon>
        <taxon>Bacilli</taxon>
        <taxon>Lactobacillales</taxon>
        <taxon>Lactobacillaceae</taxon>
        <taxon>Lentilactobacillus</taxon>
    </lineage>
</organism>
<dbReference type="PANTHER" id="PTHR40588">
    <property type="entry name" value="MRNA INTERFERASE TOXIN YAFQ"/>
    <property type="match status" value="1"/>
</dbReference>
<dbReference type="Proteomes" id="UP000051581">
    <property type="component" value="Unassembled WGS sequence"/>
</dbReference>
<protein>
    <submittedName>
        <fullName evidence="2">Uncharacterized protein</fullName>
    </submittedName>
</protein>
<dbReference type="EMBL" id="AZEA01000022">
    <property type="protein sequence ID" value="KRK87357.1"/>
    <property type="molecule type" value="Genomic_DNA"/>
</dbReference>
<evidence type="ECO:0000256" key="1">
    <source>
        <dbReference type="ARBA" id="ARBA00022649"/>
    </source>
</evidence>
<evidence type="ECO:0000313" key="3">
    <source>
        <dbReference type="Proteomes" id="UP000051581"/>
    </source>
</evidence>
<dbReference type="GO" id="GO:0006402">
    <property type="term" value="P:mRNA catabolic process"/>
    <property type="evidence" value="ECO:0007669"/>
    <property type="project" value="TreeGrafter"/>
</dbReference>
<dbReference type="RefSeq" id="WP_057826143.1">
    <property type="nucleotide sequence ID" value="NZ_AZEA01000022.1"/>
</dbReference>
<dbReference type="InterPro" id="IPR007712">
    <property type="entry name" value="RelE/ParE_toxin"/>
</dbReference>
<accession>A0A0R1KUH0</accession>
<dbReference type="PANTHER" id="PTHR40588:SF1">
    <property type="entry name" value="MRNA INTERFERASE TOXIN YAFQ"/>
    <property type="match status" value="1"/>
</dbReference>
<gene>
    <name evidence="2" type="ORF">FD17_GL001330</name>
</gene>
<sequence>MNNQPVYYPAFEKQFKKHYKKIIKGGRYHTEDFETVYRKLLWDIPLDEKYNDHPLIDRHPERDLHIKPDWVLIYKYDGEFVKFIDTGSHADLFE</sequence>
<name>A0A0R1KUH0_9LACO</name>
<keyword evidence="3" id="KW-1185">Reference proteome</keyword>
<dbReference type="Gene3D" id="3.30.2310.20">
    <property type="entry name" value="RelE-like"/>
    <property type="match status" value="1"/>
</dbReference>
<dbReference type="NCBIfam" id="TIGR02385">
    <property type="entry name" value="RelE_StbE"/>
    <property type="match status" value="1"/>
</dbReference>
<comment type="caution">
    <text evidence="2">The sequence shown here is derived from an EMBL/GenBank/DDBJ whole genome shotgun (WGS) entry which is preliminary data.</text>
</comment>
<dbReference type="Pfam" id="PF15738">
    <property type="entry name" value="YafQ_toxin"/>
    <property type="match status" value="1"/>
</dbReference>
<proteinExistence type="predicted"/>
<dbReference type="PATRIC" id="fig|1423808.3.peg.1341"/>